<sequence>MNYLTLLTLFPKKINVTFVDATSNQILSKRKMLKDELPEVFDKPTVLTLDGEPWQVITANPVSGDDFHYSKKLTLTIQRKTDFDTSNQRSLVPTHADTLPVIIPGIYSETIHINQWMQLQFLPIDLMPVIETDLGEITKILETGNNLVGYPSPYTRSNIPLQAIHIPMNEFCDLISVSARGTLGVESQGVIHASFLTHSHSHVYYGIVENDIITSLCLREFEYVDDEFSLLTEKFQIALVDWCNGTVVGG</sequence>
<accession>A0A979G0F8</accession>
<name>A0A979G0F8_CHIPD</name>
<dbReference type="OrthoDB" id="646444at2"/>
<dbReference type="KEGG" id="cpi:Cpin_0984"/>
<gene>
    <name evidence="1" type="ordered locus">Cpin_0984</name>
</gene>
<dbReference type="RefSeq" id="WP_012788658.1">
    <property type="nucleotide sequence ID" value="NC_013132.1"/>
</dbReference>
<evidence type="ECO:0000313" key="2">
    <source>
        <dbReference type="Proteomes" id="UP000002215"/>
    </source>
</evidence>
<evidence type="ECO:0000313" key="1">
    <source>
        <dbReference type="EMBL" id="ACU58482.1"/>
    </source>
</evidence>
<proteinExistence type="predicted"/>
<dbReference type="Proteomes" id="UP000002215">
    <property type="component" value="Chromosome"/>
</dbReference>
<organism evidence="1 2">
    <name type="scientific">Chitinophaga pinensis (strain ATCC 43595 / DSM 2588 / LMG 13176 / NBRC 15968 / NCIMB 11800 / UQM 2034)</name>
    <dbReference type="NCBI Taxonomy" id="485918"/>
    <lineage>
        <taxon>Bacteria</taxon>
        <taxon>Pseudomonadati</taxon>
        <taxon>Bacteroidota</taxon>
        <taxon>Chitinophagia</taxon>
        <taxon>Chitinophagales</taxon>
        <taxon>Chitinophagaceae</taxon>
        <taxon>Chitinophaga</taxon>
    </lineage>
</organism>
<reference evidence="2" key="1">
    <citation type="submission" date="2009-08" db="EMBL/GenBank/DDBJ databases">
        <title>The complete genome of Chitinophaga pinensis DSM 2588.</title>
        <authorList>
            <consortium name="US DOE Joint Genome Institute (JGI-PGF)"/>
            <person name="Lucas S."/>
            <person name="Copeland A."/>
            <person name="Lapidus A."/>
            <person name="Glavina del Rio T."/>
            <person name="Dalin E."/>
            <person name="Tice H."/>
            <person name="Bruce D."/>
            <person name="Goodwin L."/>
            <person name="Pitluck S."/>
            <person name="Kyrpides N."/>
            <person name="Mavromatis K."/>
            <person name="Ivanova N."/>
            <person name="Mikhailova N."/>
            <person name="Sims D."/>
            <person name="Meinche L."/>
            <person name="Brettin T."/>
            <person name="Detter J.C."/>
            <person name="Han C."/>
            <person name="Larimer F."/>
            <person name="Land M."/>
            <person name="Hauser L."/>
            <person name="Markowitz V."/>
            <person name="Cheng J.-F."/>
            <person name="Hugenholtz P."/>
            <person name="Woyke T."/>
            <person name="Wu D."/>
            <person name="Spring S."/>
            <person name="Klenk H.-P."/>
            <person name="Eisen J.A."/>
        </authorList>
    </citation>
    <scope>NUCLEOTIDE SEQUENCE [LARGE SCALE GENOMIC DNA]</scope>
    <source>
        <strain evidence="2">ATCC 43595 / DSM 2588 / LMG 13176 / NBRC 15968 / NCIMB 11800 / UQM 2034</strain>
    </source>
</reference>
<protein>
    <submittedName>
        <fullName evidence="1">Uncharacterized protein</fullName>
    </submittedName>
</protein>
<dbReference type="EMBL" id="CP001699">
    <property type="protein sequence ID" value="ACU58482.1"/>
    <property type="molecule type" value="Genomic_DNA"/>
</dbReference>
<dbReference type="AlphaFoldDB" id="A0A979G0F8"/>
<reference evidence="1 2" key="2">
    <citation type="journal article" date="2010" name="Stand. Genomic Sci.">
        <title>Complete genome sequence of Chitinophaga pinensis type strain (UQM 2034).</title>
        <authorList>
            <person name="Glavina Del Rio T."/>
            <person name="Abt B."/>
            <person name="Spring S."/>
            <person name="Lapidus A."/>
            <person name="Nolan M."/>
            <person name="Tice H."/>
            <person name="Copeland A."/>
            <person name="Cheng J.F."/>
            <person name="Chen F."/>
            <person name="Bruce D."/>
            <person name="Goodwin L."/>
            <person name="Pitluck S."/>
            <person name="Ivanova N."/>
            <person name="Mavromatis K."/>
            <person name="Mikhailova N."/>
            <person name="Pati A."/>
            <person name="Chen A."/>
            <person name="Palaniappan K."/>
            <person name="Land M."/>
            <person name="Hauser L."/>
            <person name="Chang Y.J."/>
            <person name="Jeffries C.D."/>
            <person name="Chain P."/>
            <person name="Saunders E."/>
            <person name="Detter J.C."/>
            <person name="Brettin T."/>
            <person name="Rohde M."/>
            <person name="Goker M."/>
            <person name="Bristow J."/>
            <person name="Eisen J.A."/>
            <person name="Markowitz V."/>
            <person name="Hugenholtz P."/>
            <person name="Kyrpides N.C."/>
            <person name="Klenk H.P."/>
            <person name="Lucas S."/>
        </authorList>
    </citation>
    <scope>NUCLEOTIDE SEQUENCE [LARGE SCALE GENOMIC DNA]</scope>
    <source>
        <strain evidence="2">ATCC 43595 / DSM 2588 / LMG 13176 / NBRC 15968 / NCIMB 11800 / UQM 2034</strain>
    </source>
</reference>